<evidence type="ECO:0000259" key="2">
    <source>
        <dbReference type="PROSITE" id="PS50846"/>
    </source>
</evidence>
<dbReference type="InterPro" id="IPR006121">
    <property type="entry name" value="HMA_dom"/>
</dbReference>
<dbReference type="InParanoid" id="D8RD10"/>
<keyword evidence="1" id="KW-0479">Metal-binding</keyword>
<evidence type="ECO:0000313" key="4">
    <source>
        <dbReference type="Proteomes" id="UP000001514"/>
    </source>
</evidence>
<accession>D8RD10</accession>
<reference evidence="3 4" key="1">
    <citation type="journal article" date="2011" name="Science">
        <title>The Selaginella genome identifies genetic changes associated with the evolution of vascular plants.</title>
        <authorList>
            <person name="Banks J.A."/>
            <person name="Nishiyama T."/>
            <person name="Hasebe M."/>
            <person name="Bowman J.L."/>
            <person name="Gribskov M."/>
            <person name="dePamphilis C."/>
            <person name="Albert V.A."/>
            <person name="Aono N."/>
            <person name="Aoyama T."/>
            <person name="Ambrose B.A."/>
            <person name="Ashton N.W."/>
            <person name="Axtell M.J."/>
            <person name="Barker E."/>
            <person name="Barker M.S."/>
            <person name="Bennetzen J.L."/>
            <person name="Bonawitz N.D."/>
            <person name="Chapple C."/>
            <person name="Cheng C."/>
            <person name="Correa L.G."/>
            <person name="Dacre M."/>
            <person name="DeBarry J."/>
            <person name="Dreyer I."/>
            <person name="Elias M."/>
            <person name="Engstrom E.M."/>
            <person name="Estelle M."/>
            <person name="Feng L."/>
            <person name="Finet C."/>
            <person name="Floyd S.K."/>
            <person name="Frommer W.B."/>
            <person name="Fujita T."/>
            <person name="Gramzow L."/>
            <person name="Gutensohn M."/>
            <person name="Harholt J."/>
            <person name="Hattori M."/>
            <person name="Heyl A."/>
            <person name="Hirai T."/>
            <person name="Hiwatashi Y."/>
            <person name="Ishikawa M."/>
            <person name="Iwata M."/>
            <person name="Karol K.G."/>
            <person name="Koehler B."/>
            <person name="Kolukisaoglu U."/>
            <person name="Kubo M."/>
            <person name="Kurata T."/>
            <person name="Lalonde S."/>
            <person name="Li K."/>
            <person name="Li Y."/>
            <person name="Litt A."/>
            <person name="Lyons E."/>
            <person name="Manning G."/>
            <person name="Maruyama T."/>
            <person name="Michael T.P."/>
            <person name="Mikami K."/>
            <person name="Miyazaki S."/>
            <person name="Morinaga S."/>
            <person name="Murata T."/>
            <person name="Mueller-Roeber B."/>
            <person name="Nelson D.R."/>
            <person name="Obara M."/>
            <person name="Oguri Y."/>
            <person name="Olmstead R.G."/>
            <person name="Onodera N."/>
            <person name="Petersen B.L."/>
            <person name="Pils B."/>
            <person name="Prigge M."/>
            <person name="Rensing S.A."/>
            <person name="Riano-Pachon D.M."/>
            <person name="Roberts A.W."/>
            <person name="Sato Y."/>
            <person name="Scheller H.V."/>
            <person name="Schulz B."/>
            <person name="Schulz C."/>
            <person name="Shakirov E.V."/>
            <person name="Shibagaki N."/>
            <person name="Shinohara N."/>
            <person name="Shippen D.E."/>
            <person name="Soerensen I."/>
            <person name="Sotooka R."/>
            <person name="Sugimoto N."/>
            <person name="Sugita M."/>
            <person name="Sumikawa N."/>
            <person name="Tanurdzic M."/>
            <person name="Theissen G."/>
            <person name="Ulvskov P."/>
            <person name="Wakazuki S."/>
            <person name="Weng J.K."/>
            <person name="Willats W.W."/>
            <person name="Wipf D."/>
            <person name="Wolf P.G."/>
            <person name="Yang L."/>
            <person name="Zimmer A.D."/>
            <person name="Zhu Q."/>
            <person name="Mitros T."/>
            <person name="Hellsten U."/>
            <person name="Loque D."/>
            <person name="Otillar R."/>
            <person name="Salamov A."/>
            <person name="Schmutz J."/>
            <person name="Shapiro H."/>
            <person name="Lindquist E."/>
            <person name="Lucas S."/>
            <person name="Rokhsar D."/>
            <person name="Grigoriev I.V."/>
        </authorList>
    </citation>
    <scope>NUCLEOTIDE SEQUENCE [LARGE SCALE GENOMIC DNA]</scope>
</reference>
<dbReference type="SUPFAM" id="SSF55008">
    <property type="entry name" value="HMA, heavy metal-associated domain"/>
    <property type="match status" value="1"/>
</dbReference>
<organism evidence="4">
    <name type="scientific">Selaginella moellendorffii</name>
    <name type="common">Spikemoss</name>
    <dbReference type="NCBI Taxonomy" id="88036"/>
    <lineage>
        <taxon>Eukaryota</taxon>
        <taxon>Viridiplantae</taxon>
        <taxon>Streptophyta</taxon>
        <taxon>Embryophyta</taxon>
        <taxon>Tracheophyta</taxon>
        <taxon>Lycopodiopsida</taxon>
        <taxon>Selaginellales</taxon>
        <taxon>Selaginellaceae</taxon>
        <taxon>Selaginella</taxon>
    </lineage>
</organism>
<dbReference type="EMBL" id="GL377576">
    <property type="protein sequence ID" value="EFJ30235.1"/>
    <property type="molecule type" value="Genomic_DNA"/>
</dbReference>
<dbReference type="eggNOG" id="KOG1603">
    <property type="taxonomic scope" value="Eukaryota"/>
</dbReference>
<gene>
    <name evidence="3" type="ORF">SELMODRAFT_409960</name>
</gene>
<evidence type="ECO:0000256" key="1">
    <source>
        <dbReference type="ARBA" id="ARBA00022723"/>
    </source>
</evidence>
<sequence length="131" mass="14246">MGSDKKKKDGDKKKPEIEVKPTKVIELKVGLHCKKCVQKILSSLTQMRGVSRIDTDLEKNKVTVTGTVEEKEIVKKIGKLGKIAEPWKESSKSKSAAASAAAAGLKFTIKEDQPGIKLVVVKDQPSNCALM</sequence>
<dbReference type="Pfam" id="PF00403">
    <property type="entry name" value="HMA"/>
    <property type="match status" value="1"/>
</dbReference>
<dbReference type="Gene3D" id="3.30.70.100">
    <property type="match status" value="1"/>
</dbReference>
<dbReference type="AlphaFoldDB" id="D8RD10"/>
<feature type="domain" description="HMA" evidence="2">
    <location>
        <begin position="22"/>
        <end position="85"/>
    </location>
</feature>
<dbReference type="KEGG" id="smo:SELMODRAFT_409960"/>
<protein>
    <recommendedName>
        <fullName evidence="2">HMA domain-containing protein</fullName>
    </recommendedName>
</protein>
<keyword evidence="4" id="KW-1185">Reference proteome</keyword>
<dbReference type="PANTHER" id="PTHR22814">
    <property type="entry name" value="COPPER TRANSPORT PROTEIN ATOX1-RELATED"/>
    <property type="match status" value="1"/>
</dbReference>
<dbReference type="FunCoup" id="D8RD10">
    <property type="interactions" value="193"/>
</dbReference>
<dbReference type="OrthoDB" id="666972at2759"/>
<dbReference type="PANTHER" id="PTHR22814:SF287">
    <property type="entry name" value="COPPER TRANSPORT PROTEIN ATX1"/>
    <property type="match status" value="1"/>
</dbReference>
<name>D8RD10_SELML</name>
<dbReference type="InterPro" id="IPR036163">
    <property type="entry name" value="HMA_dom_sf"/>
</dbReference>
<dbReference type="OMA" id="CCEDCVE"/>
<dbReference type="STRING" id="88036.D8RD10"/>
<dbReference type="CDD" id="cd00371">
    <property type="entry name" value="HMA"/>
    <property type="match status" value="1"/>
</dbReference>
<dbReference type="Proteomes" id="UP000001514">
    <property type="component" value="Unassembled WGS sequence"/>
</dbReference>
<dbReference type="HOGENOM" id="CLU_1931155_0_0_1"/>
<dbReference type="Gramene" id="EFJ30235">
    <property type="protein sequence ID" value="EFJ30235"/>
    <property type="gene ID" value="SELMODRAFT_409960"/>
</dbReference>
<proteinExistence type="predicted"/>
<dbReference type="PROSITE" id="PS50846">
    <property type="entry name" value="HMA_2"/>
    <property type="match status" value="1"/>
</dbReference>
<evidence type="ECO:0000313" key="3">
    <source>
        <dbReference type="EMBL" id="EFJ30235.1"/>
    </source>
</evidence>
<dbReference type="GO" id="GO:0046872">
    <property type="term" value="F:metal ion binding"/>
    <property type="evidence" value="ECO:0007669"/>
    <property type="project" value="UniProtKB-KW"/>
</dbReference>